<feature type="compositionally biased region" description="Basic and acidic residues" evidence="1">
    <location>
        <begin position="11"/>
        <end position="20"/>
    </location>
</feature>
<name>A0A699V572_TANCI</name>
<accession>A0A699V572</accession>
<gene>
    <name evidence="2" type="ORF">Tci_902196</name>
</gene>
<proteinExistence type="predicted"/>
<dbReference type="AlphaFoldDB" id="A0A699V572"/>
<feature type="non-terminal residue" evidence="2">
    <location>
        <position position="1"/>
    </location>
</feature>
<evidence type="ECO:0000313" key="2">
    <source>
        <dbReference type="EMBL" id="GFD30227.1"/>
    </source>
</evidence>
<comment type="caution">
    <text evidence="2">The sequence shown here is derived from an EMBL/GenBank/DDBJ whole genome shotgun (WGS) entry which is preliminary data.</text>
</comment>
<dbReference type="EMBL" id="BKCJ011401917">
    <property type="protein sequence ID" value="GFD30227.1"/>
    <property type="molecule type" value="Genomic_DNA"/>
</dbReference>
<reference evidence="2" key="1">
    <citation type="journal article" date="2019" name="Sci. Rep.">
        <title>Draft genome of Tanacetum cinerariifolium, the natural source of mosquito coil.</title>
        <authorList>
            <person name="Yamashiro T."/>
            <person name="Shiraishi A."/>
            <person name="Satake H."/>
            <person name="Nakayama K."/>
        </authorList>
    </citation>
    <scope>NUCLEOTIDE SEQUENCE</scope>
</reference>
<organism evidence="2">
    <name type="scientific">Tanacetum cinerariifolium</name>
    <name type="common">Dalmatian daisy</name>
    <name type="synonym">Chrysanthemum cinerariifolium</name>
    <dbReference type="NCBI Taxonomy" id="118510"/>
    <lineage>
        <taxon>Eukaryota</taxon>
        <taxon>Viridiplantae</taxon>
        <taxon>Streptophyta</taxon>
        <taxon>Embryophyta</taxon>
        <taxon>Tracheophyta</taxon>
        <taxon>Spermatophyta</taxon>
        <taxon>Magnoliopsida</taxon>
        <taxon>eudicotyledons</taxon>
        <taxon>Gunneridae</taxon>
        <taxon>Pentapetalae</taxon>
        <taxon>asterids</taxon>
        <taxon>campanulids</taxon>
        <taxon>Asterales</taxon>
        <taxon>Asteraceae</taxon>
        <taxon>Asteroideae</taxon>
        <taxon>Anthemideae</taxon>
        <taxon>Anthemidinae</taxon>
        <taxon>Tanacetum</taxon>
    </lineage>
</organism>
<sequence length="86" mass="10002">PEFESYIPKSCEIESKNDSEDISNELKEYHDAPLVKDMVSDNKDYSVESPVVVEKKTVVPTIAKFEVVRPKQQEKPVRKIVRYDEM</sequence>
<feature type="region of interest" description="Disordered" evidence="1">
    <location>
        <begin position="1"/>
        <end position="20"/>
    </location>
</feature>
<protein>
    <submittedName>
        <fullName evidence="2">Uncharacterized protein</fullName>
    </submittedName>
</protein>
<evidence type="ECO:0000256" key="1">
    <source>
        <dbReference type="SAM" id="MobiDB-lite"/>
    </source>
</evidence>